<feature type="region of interest" description="Disordered" evidence="1">
    <location>
        <begin position="386"/>
        <end position="405"/>
    </location>
</feature>
<feature type="compositionally biased region" description="Basic and acidic residues" evidence="1">
    <location>
        <begin position="538"/>
        <end position="548"/>
    </location>
</feature>
<feature type="compositionally biased region" description="Basic and acidic residues" evidence="1">
    <location>
        <begin position="81"/>
        <end position="92"/>
    </location>
</feature>
<evidence type="ECO:0000256" key="1">
    <source>
        <dbReference type="SAM" id="MobiDB-lite"/>
    </source>
</evidence>
<keyword evidence="5" id="KW-1185">Reference proteome</keyword>
<dbReference type="PANTHER" id="PTHR47807">
    <property type="entry name" value="PROTEIN TBF1"/>
    <property type="match status" value="1"/>
</dbReference>
<evidence type="ECO:0000313" key="4">
    <source>
        <dbReference type="EMBL" id="KAK5102116.1"/>
    </source>
</evidence>
<dbReference type="Proteomes" id="UP001345013">
    <property type="component" value="Unassembled WGS sequence"/>
</dbReference>
<feature type="compositionally biased region" description="Polar residues" evidence="1">
    <location>
        <begin position="642"/>
        <end position="669"/>
    </location>
</feature>
<organism evidence="4 5">
    <name type="scientific">Lithohypha guttulata</name>
    <dbReference type="NCBI Taxonomy" id="1690604"/>
    <lineage>
        <taxon>Eukaryota</taxon>
        <taxon>Fungi</taxon>
        <taxon>Dikarya</taxon>
        <taxon>Ascomycota</taxon>
        <taxon>Pezizomycotina</taxon>
        <taxon>Eurotiomycetes</taxon>
        <taxon>Chaetothyriomycetidae</taxon>
        <taxon>Chaetothyriales</taxon>
        <taxon>Trichomeriaceae</taxon>
        <taxon>Lithohypha</taxon>
    </lineage>
</organism>
<name>A0ABR0KNJ6_9EURO</name>
<dbReference type="InterPro" id="IPR052833">
    <property type="entry name" value="Telomeric_DNA-bd_trans-reg"/>
</dbReference>
<evidence type="ECO:0000313" key="5">
    <source>
        <dbReference type="Proteomes" id="UP001345013"/>
    </source>
</evidence>
<feature type="compositionally biased region" description="Polar residues" evidence="1">
    <location>
        <begin position="491"/>
        <end position="512"/>
    </location>
</feature>
<feature type="region of interest" description="Disordered" evidence="1">
    <location>
        <begin position="1"/>
        <end position="57"/>
    </location>
</feature>
<feature type="compositionally biased region" description="Low complexity" evidence="1">
    <location>
        <begin position="32"/>
        <end position="52"/>
    </location>
</feature>
<dbReference type="Gene3D" id="1.10.10.60">
    <property type="entry name" value="Homeodomain-like"/>
    <property type="match status" value="1"/>
</dbReference>
<feature type="compositionally biased region" description="Basic and acidic residues" evidence="1">
    <location>
        <begin position="458"/>
        <end position="467"/>
    </location>
</feature>
<feature type="compositionally biased region" description="Low complexity" evidence="1">
    <location>
        <begin position="93"/>
        <end position="104"/>
    </location>
</feature>
<feature type="domain" description="Myb-like" evidence="2">
    <location>
        <begin position="728"/>
        <end position="786"/>
    </location>
</feature>
<reference evidence="4 5" key="1">
    <citation type="submission" date="2023-08" db="EMBL/GenBank/DDBJ databases">
        <title>Black Yeasts Isolated from many extreme environments.</title>
        <authorList>
            <person name="Coleine C."/>
            <person name="Stajich J.E."/>
            <person name="Selbmann L."/>
        </authorList>
    </citation>
    <scope>NUCLEOTIDE SEQUENCE [LARGE SCALE GENOMIC DNA]</scope>
    <source>
        <strain evidence="4 5">CCFEE 5885</strain>
    </source>
</reference>
<proteinExistence type="predicted"/>
<feature type="region of interest" description="Disordered" evidence="1">
    <location>
        <begin position="72"/>
        <end position="104"/>
    </location>
</feature>
<gene>
    <name evidence="4" type="primary">TBF1</name>
    <name evidence="4" type="ORF">LTR24_000347</name>
</gene>
<dbReference type="InterPro" id="IPR009057">
    <property type="entry name" value="Homeodomain-like_sf"/>
</dbReference>
<dbReference type="SMART" id="SM00717">
    <property type="entry name" value="SANT"/>
    <property type="match status" value="1"/>
</dbReference>
<feature type="compositionally biased region" description="Basic and acidic residues" evidence="1">
    <location>
        <begin position="393"/>
        <end position="405"/>
    </location>
</feature>
<feature type="compositionally biased region" description="Low complexity" evidence="1">
    <location>
        <begin position="675"/>
        <end position="693"/>
    </location>
</feature>
<dbReference type="EMBL" id="JAVRRG010000003">
    <property type="protein sequence ID" value="KAK5102116.1"/>
    <property type="molecule type" value="Genomic_DNA"/>
</dbReference>
<accession>A0ABR0KNJ6</accession>
<dbReference type="PROSITE" id="PS50090">
    <property type="entry name" value="MYB_LIKE"/>
    <property type="match status" value="1"/>
</dbReference>
<dbReference type="CDD" id="cd11660">
    <property type="entry name" value="SANT_TRF"/>
    <property type="match status" value="1"/>
</dbReference>
<dbReference type="InterPro" id="IPR017930">
    <property type="entry name" value="Myb_dom"/>
</dbReference>
<evidence type="ECO:0000259" key="2">
    <source>
        <dbReference type="PROSITE" id="PS50090"/>
    </source>
</evidence>
<feature type="compositionally biased region" description="Acidic residues" evidence="1">
    <location>
        <begin position="588"/>
        <end position="597"/>
    </location>
</feature>
<sequence length="827" mass="92383">MPRSARRKSTPTSPARSREASAPPRQIRRSTRTQSREPNNATTRNTTRQQPQLEPVNEQDDTIVVHDASNSGQATAADGSHGSEDAAIRSESAESLVSSSNGSLPGVDHEVVIDNVVSINQDADDLLSQFRRLSIEQIAGALLDPGSSSYKRIHNAALRLRRSTEPCGKVHMLPLRALSQVFADHALQPSGLCLVFMKANLARLLLALFNLKLADNDLSGTDSLHHLTSIEPFPQPFMMQSEPALSNHDLERKTMSLGISILTQLYICTSTERIGADDFDPDLLLQQIFNDEDGKLRNLSFSNGIHEEDSNVRKRIERRMHDIRKFISRNRSQPLHLEALRQKYSRKAFLEQTLAWTSERAKQLNEAIEIEGGALAIRDLLQAGPQSVTPKPVRSEQETRWEREEKALEEGTAFLRAMDEELDAAEEEESEGQDEEAIEADEEVEQHQEQDEAQDAIAAERENRKTISESPQANEDPPQLQREQADEADAQLQSEAANANGNDEEINQNVPDSAQPPPDWMSRPTQETLNVLNVTQRQAKESNKENSPPRRRYGLLDRQPGARKVNWDDTDSPPPDTSQSKRPRTNDDGSEEEDEFERDPRQAKRPRPANDKAVTISTRTRGNASGSDMFVNDSDEQEEQNRAPSRTSPQPVSQRPAPSNTRAVPSSTQPLPPHAAAATASSSARHQSPSFPASAPPPSSYEAYEATRRQAQTNSRFATLVASTATFRPPQVRRPWSAEELKRLIELMKQFGTSWAKIKQADDRMAVPQLTDRSQVQLKDKARNMKLDFLKAEQPLPEFIENVTISRGHKEQLRARGLGVPGEEDEE</sequence>
<dbReference type="SUPFAM" id="SSF46689">
    <property type="entry name" value="Homeodomain-like"/>
    <property type="match status" value="1"/>
</dbReference>
<dbReference type="PANTHER" id="PTHR47807:SF1">
    <property type="entry name" value="PROTEIN TBF1"/>
    <property type="match status" value="1"/>
</dbReference>
<feature type="compositionally biased region" description="Acidic residues" evidence="1">
    <location>
        <begin position="423"/>
        <end position="444"/>
    </location>
</feature>
<feature type="domain" description="HTH myb-type" evidence="3">
    <location>
        <begin position="728"/>
        <end position="782"/>
    </location>
</feature>
<feature type="compositionally biased region" description="Polar residues" evidence="1">
    <location>
        <begin position="523"/>
        <end position="537"/>
    </location>
</feature>
<dbReference type="InterPro" id="IPR001005">
    <property type="entry name" value="SANT/Myb"/>
</dbReference>
<feature type="region of interest" description="Disordered" evidence="1">
    <location>
        <begin position="423"/>
        <end position="713"/>
    </location>
</feature>
<protein>
    <submittedName>
        <fullName evidence="4">TTAGGG repeat binding factor</fullName>
    </submittedName>
</protein>
<dbReference type="Pfam" id="PF00249">
    <property type="entry name" value="Myb_DNA-binding"/>
    <property type="match status" value="1"/>
</dbReference>
<evidence type="ECO:0000259" key="3">
    <source>
        <dbReference type="PROSITE" id="PS51294"/>
    </source>
</evidence>
<feature type="compositionally biased region" description="Polar residues" evidence="1">
    <location>
        <begin position="615"/>
        <end position="626"/>
    </location>
</feature>
<dbReference type="PROSITE" id="PS51294">
    <property type="entry name" value="HTH_MYB"/>
    <property type="match status" value="1"/>
</dbReference>
<comment type="caution">
    <text evidence="4">The sequence shown here is derived from an EMBL/GenBank/DDBJ whole genome shotgun (WGS) entry which is preliminary data.</text>
</comment>